<dbReference type="PANTHER" id="PTHR47174">
    <property type="entry name" value="BRIDGING INTEGRATOR 3"/>
    <property type="match status" value="1"/>
</dbReference>
<proteinExistence type="predicted"/>
<feature type="domain" description="BAR" evidence="7">
    <location>
        <begin position="18"/>
        <end position="237"/>
    </location>
</feature>
<dbReference type="GO" id="GO:0006897">
    <property type="term" value="P:endocytosis"/>
    <property type="evidence" value="ECO:0007669"/>
    <property type="project" value="InterPro"/>
</dbReference>
<dbReference type="AlphaFoldDB" id="A0A7S3Z9B9"/>
<dbReference type="Gene3D" id="2.30.30.40">
    <property type="entry name" value="SH3 Domains"/>
    <property type="match status" value="1"/>
</dbReference>
<sequence>MQALKVFTKKLRAQRRRWMKGGSQDYKDGDSEFQDMYDHYLGIESALKLFKDHVEAYCKSLQKSCEFQAQIAGDLLYFFDTKSNHREKVNKYMTATRDISSSCVELCNSLEENVIKPVSVHIELFPVIKKIVKKRNNKRIDLVSYRRQVEAMKDKGGAKYLKKVQKRERAEAIFNKINTDLENVFNDYITFREQMLDHYIHYVIDMQIDFFAMGAGKCNVMDEIIEAFSKIANTPLDLEAKIIQMRKDLDEFEENIVAAPAIAPAIGIEAKQKSASSYHELRQRHQMVFDTRTRFEDLHKEYAPSEEAYASAQSKNYEIVMYAYKASQPEELTIRPGDLIEVLEIREGGWWRGMISGDSSSAEGLFPCNHTQPHVM</sequence>
<dbReference type="SUPFAM" id="SSF103657">
    <property type="entry name" value="BAR/IMD domain-like"/>
    <property type="match status" value="1"/>
</dbReference>
<dbReference type="SUPFAM" id="SSF50044">
    <property type="entry name" value="SH3-domain"/>
    <property type="match status" value="1"/>
</dbReference>
<evidence type="ECO:0000256" key="1">
    <source>
        <dbReference type="ARBA" id="ARBA00004245"/>
    </source>
</evidence>
<dbReference type="Pfam" id="PF03114">
    <property type="entry name" value="BAR"/>
    <property type="match status" value="1"/>
</dbReference>
<dbReference type="SMART" id="SM00326">
    <property type="entry name" value="SH3"/>
    <property type="match status" value="1"/>
</dbReference>
<dbReference type="InterPro" id="IPR027267">
    <property type="entry name" value="AH/BAR_dom_sf"/>
</dbReference>
<dbReference type="InterPro" id="IPR001452">
    <property type="entry name" value="SH3_domain"/>
</dbReference>
<evidence type="ECO:0000259" key="7">
    <source>
        <dbReference type="PROSITE" id="PS51021"/>
    </source>
</evidence>
<reference evidence="8" key="1">
    <citation type="submission" date="2021-01" db="EMBL/GenBank/DDBJ databases">
        <authorList>
            <person name="Corre E."/>
            <person name="Pelletier E."/>
            <person name="Niang G."/>
            <person name="Scheremetjew M."/>
            <person name="Finn R."/>
            <person name="Kale V."/>
            <person name="Holt S."/>
            <person name="Cochrane G."/>
            <person name="Meng A."/>
            <person name="Brown T."/>
            <person name="Cohen L."/>
        </authorList>
    </citation>
    <scope>NUCLEOTIDE SEQUENCE</scope>
    <source>
        <strain evidence="8">CCCM811</strain>
    </source>
</reference>
<dbReference type="GO" id="GO:0051666">
    <property type="term" value="P:actin cortical patch localization"/>
    <property type="evidence" value="ECO:0007669"/>
    <property type="project" value="InterPro"/>
</dbReference>
<feature type="domain" description="SH3" evidence="6">
    <location>
        <begin position="313"/>
        <end position="376"/>
    </location>
</feature>
<protein>
    <recommendedName>
        <fullName evidence="9">SH3 domain-containing protein</fullName>
    </recommendedName>
</protein>
<evidence type="ECO:0000256" key="5">
    <source>
        <dbReference type="PROSITE-ProRule" id="PRU00192"/>
    </source>
</evidence>
<evidence type="ECO:0000259" key="6">
    <source>
        <dbReference type="PROSITE" id="PS50002"/>
    </source>
</evidence>
<evidence type="ECO:0000256" key="3">
    <source>
        <dbReference type="ARBA" id="ARBA00022490"/>
    </source>
</evidence>
<dbReference type="EMBL" id="HBIV01039406">
    <property type="protein sequence ID" value="CAE0676186.1"/>
    <property type="molecule type" value="Transcribed_RNA"/>
</dbReference>
<evidence type="ECO:0000256" key="2">
    <source>
        <dbReference type="ARBA" id="ARBA00022443"/>
    </source>
</evidence>
<dbReference type="InterPro" id="IPR004148">
    <property type="entry name" value="BAR_dom"/>
</dbReference>
<comment type="subcellular location">
    <subcellularLocation>
        <location evidence="1">Cytoplasm</location>
        <location evidence="1">Cytoskeleton</location>
    </subcellularLocation>
</comment>
<keyword evidence="4" id="KW-0206">Cytoskeleton</keyword>
<keyword evidence="3" id="KW-0963">Cytoplasm</keyword>
<evidence type="ECO:0000313" key="8">
    <source>
        <dbReference type="EMBL" id="CAE0676186.1"/>
    </source>
</evidence>
<name>A0A7S3Z9B9_9EUKA</name>
<gene>
    <name evidence="8" type="ORF">LGLO00237_LOCUS27964</name>
</gene>
<dbReference type="GO" id="GO:0015629">
    <property type="term" value="C:actin cytoskeleton"/>
    <property type="evidence" value="ECO:0007669"/>
    <property type="project" value="TreeGrafter"/>
</dbReference>
<dbReference type="GO" id="GO:0005737">
    <property type="term" value="C:cytoplasm"/>
    <property type="evidence" value="ECO:0007669"/>
    <property type="project" value="InterPro"/>
</dbReference>
<dbReference type="PANTHER" id="PTHR47174:SF3">
    <property type="entry name" value="BRIDGING INTEGRATOR 3"/>
    <property type="match status" value="1"/>
</dbReference>
<keyword evidence="2 5" id="KW-0728">SH3 domain</keyword>
<dbReference type="Gene3D" id="1.20.1270.60">
    <property type="entry name" value="Arfaptin homology (AH) domain/BAR domain"/>
    <property type="match status" value="1"/>
</dbReference>
<dbReference type="PROSITE" id="PS51021">
    <property type="entry name" value="BAR"/>
    <property type="match status" value="1"/>
</dbReference>
<evidence type="ECO:0008006" key="9">
    <source>
        <dbReference type="Google" id="ProtNLM"/>
    </source>
</evidence>
<dbReference type="Pfam" id="PF00018">
    <property type="entry name" value="SH3_1"/>
    <property type="match status" value="1"/>
</dbReference>
<dbReference type="InterPro" id="IPR046982">
    <property type="entry name" value="BIN3/RVS161-like"/>
</dbReference>
<organism evidence="8">
    <name type="scientific">Lotharella globosa</name>
    <dbReference type="NCBI Taxonomy" id="91324"/>
    <lineage>
        <taxon>Eukaryota</taxon>
        <taxon>Sar</taxon>
        <taxon>Rhizaria</taxon>
        <taxon>Cercozoa</taxon>
        <taxon>Chlorarachniophyceae</taxon>
        <taxon>Lotharella</taxon>
    </lineage>
</organism>
<evidence type="ECO:0000256" key="4">
    <source>
        <dbReference type="ARBA" id="ARBA00023212"/>
    </source>
</evidence>
<dbReference type="PROSITE" id="PS50002">
    <property type="entry name" value="SH3"/>
    <property type="match status" value="1"/>
</dbReference>
<dbReference type="GO" id="GO:0008289">
    <property type="term" value="F:lipid binding"/>
    <property type="evidence" value="ECO:0007669"/>
    <property type="project" value="TreeGrafter"/>
</dbReference>
<dbReference type="GO" id="GO:0097320">
    <property type="term" value="P:plasma membrane tubulation"/>
    <property type="evidence" value="ECO:0007669"/>
    <property type="project" value="TreeGrafter"/>
</dbReference>
<accession>A0A7S3Z9B9</accession>
<dbReference type="InterPro" id="IPR036028">
    <property type="entry name" value="SH3-like_dom_sf"/>
</dbReference>
<dbReference type="CDD" id="cd00174">
    <property type="entry name" value="SH3"/>
    <property type="match status" value="1"/>
</dbReference>